<proteinExistence type="predicted"/>
<keyword evidence="2" id="KW-1185">Reference proteome</keyword>
<dbReference type="AlphaFoldDB" id="A0A803QMJ2"/>
<dbReference type="EnsemblPlants" id="evm.model.10.220">
    <property type="protein sequence ID" value="cds.evm.model.10.220"/>
    <property type="gene ID" value="evm.TU.10.220"/>
</dbReference>
<dbReference type="EMBL" id="UZAU01000789">
    <property type="status" value="NOT_ANNOTATED_CDS"/>
    <property type="molecule type" value="Genomic_DNA"/>
</dbReference>
<reference evidence="1" key="1">
    <citation type="submission" date="2021-03" db="UniProtKB">
        <authorList>
            <consortium name="EnsemblPlants"/>
        </authorList>
    </citation>
    <scope>IDENTIFICATION</scope>
</reference>
<name>A0A803QMJ2_CANSA</name>
<accession>A0A803QMJ2</accession>
<dbReference type="Gramene" id="evm.model.10.220">
    <property type="protein sequence ID" value="cds.evm.model.10.220"/>
    <property type="gene ID" value="evm.TU.10.220"/>
</dbReference>
<evidence type="ECO:0000313" key="1">
    <source>
        <dbReference type="EnsemblPlants" id="cds.evm.model.10.220"/>
    </source>
</evidence>
<protein>
    <submittedName>
        <fullName evidence="1">Uncharacterized protein</fullName>
    </submittedName>
</protein>
<evidence type="ECO:0000313" key="2">
    <source>
        <dbReference type="Proteomes" id="UP000596661"/>
    </source>
</evidence>
<organism evidence="1 2">
    <name type="scientific">Cannabis sativa</name>
    <name type="common">Hemp</name>
    <name type="synonym">Marijuana</name>
    <dbReference type="NCBI Taxonomy" id="3483"/>
    <lineage>
        <taxon>Eukaryota</taxon>
        <taxon>Viridiplantae</taxon>
        <taxon>Streptophyta</taxon>
        <taxon>Embryophyta</taxon>
        <taxon>Tracheophyta</taxon>
        <taxon>Spermatophyta</taxon>
        <taxon>Magnoliopsida</taxon>
        <taxon>eudicotyledons</taxon>
        <taxon>Gunneridae</taxon>
        <taxon>Pentapetalae</taxon>
        <taxon>rosids</taxon>
        <taxon>fabids</taxon>
        <taxon>Rosales</taxon>
        <taxon>Cannabaceae</taxon>
        <taxon>Cannabis</taxon>
    </lineage>
</organism>
<sequence>MGGGSIYRCMADSVSTEARAELASLNVDLGEHLELARLREVVAKSTKLKNQSVVSYVAFAHEMQISKMDGGLRVHPRSHRDGTI</sequence>
<dbReference type="Proteomes" id="UP000596661">
    <property type="component" value="Unassembled WGS sequence"/>
</dbReference>